<keyword evidence="1 5" id="KW-0056">Arginine metabolism</keyword>
<comment type="catalytic activity">
    <reaction evidence="5">
        <text>N-succinyl-L-glutamate + H2O = L-glutamate + succinate</text>
        <dbReference type="Rhea" id="RHEA:15169"/>
        <dbReference type="ChEBI" id="CHEBI:15377"/>
        <dbReference type="ChEBI" id="CHEBI:29985"/>
        <dbReference type="ChEBI" id="CHEBI:30031"/>
        <dbReference type="ChEBI" id="CHEBI:58763"/>
        <dbReference type="EC" id="3.5.1.96"/>
    </reaction>
</comment>
<accession>A0ABP9S030</accession>
<feature type="binding site" evidence="5">
    <location>
        <position position="58"/>
    </location>
    <ligand>
        <name>Zn(2+)</name>
        <dbReference type="ChEBI" id="CHEBI:29105"/>
    </ligand>
</feature>
<dbReference type="InterPro" id="IPR007036">
    <property type="entry name" value="Aste_AspA_hybrid_dom"/>
</dbReference>
<keyword evidence="4 5" id="KW-0862">Zinc</keyword>
<evidence type="ECO:0000313" key="9">
    <source>
        <dbReference type="EMBL" id="GAA5189371.1"/>
    </source>
</evidence>
<dbReference type="PIRSF" id="PIRSF017020">
    <property type="entry name" value="AstE"/>
    <property type="match status" value="1"/>
</dbReference>
<proteinExistence type="inferred from homology"/>
<feature type="domain" description="Succinylglutamate desuccinylase/Aspartoacylase catalytic" evidence="8">
    <location>
        <begin position="50"/>
        <end position="242"/>
    </location>
</feature>
<evidence type="ECO:0000256" key="3">
    <source>
        <dbReference type="ARBA" id="ARBA00022801"/>
    </source>
</evidence>
<comment type="cofactor">
    <cofactor evidence="5">
        <name>Zn(2+)</name>
        <dbReference type="ChEBI" id="CHEBI:29105"/>
    </cofactor>
    <text evidence="5">Binds 1 zinc ion per subunit.</text>
</comment>
<comment type="pathway">
    <text evidence="5">Amino-acid degradation; L-arginine degradation via AST pathway; L-glutamate and succinate from L-arginine: step 5/5.</text>
</comment>
<dbReference type="Pfam" id="PF24827">
    <property type="entry name" value="AstE_AspA_cat"/>
    <property type="match status" value="1"/>
</dbReference>
<dbReference type="EC" id="3.5.1.96" evidence="5 6"/>
<keyword evidence="10" id="KW-1185">Reference proteome</keyword>
<dbReference type="SUPFAM" id="SSF53187">
    <property type="entry name" value="Zn-dependent exopeptidases"/>
    <property type="match status" value="1"/>
</dbReference>
<dbReference type="PANTHER" id="PTHR15162:SF7">
    <property type="entry name" value="SUCCINYLGLUTAMATE DESUCCINYLASE"/>
    <property type="match status" value="1"/>
</dbReference>
<evidence type="ECO:0000256" key="5">
    <source>
        <dbReference type="HAMAP-Rule" id="MF_00767"/>
    </source>
</evidence>
<feature type="domain" description="AstE/AspA barrel-sandwich hybrid" evidence="7">
    <location>
        <begin position="255"/>
        <end position="328"/>
    </location>
</feature>
<evidence type="ECO:0000259" key="8">
    <source>
        <dbReference type="Pfam" id="PF24827"/>
    </source>
</evidence>
<reference evidence="10" key="1">
    <citation type="journal article" date="2019" name="Int. J. Syst. Evol. Microbiol.">
        <title>The Global Catalogue of Microorganisms (GCM) 10K type strain sequencing project: providing services to taxonomists for standard genome sequencing and annotation.</title>
        <authorList>
            <consortium name="The Broad Institute Genomics Platform"/>
            <consortium name="The Broad Institute Genome Sequencing Center for Infectious Disease"/>
            <person name="Wu L."/>
            <person name="Ma J."/>
        </authorList>
    </citation>
    <scope>NUCLEOTIDE SEQUENCE [LARGE SCALE GENOMIC DNA]</scope>
    <source>
        <strain evidence="10">JCM 18720</strain>
    </source>
</reference>
<evidence type="ECO:0000256" key="1">
    <source>
        <dbReference type="ARBA" id="ARBA00022503"/>
    </source>
</evidence>
<dbReference type="NCBIfam" id="NF003706">
    <property type="entry name" value="PRK05324.1"/>
    <property type="match status" value="1"/>
</dbReference>
<comment type="similarity">
    <text evidence="5">Belongs to the AspA/AstE family. Succinylglutamate desuccinylase subfamily.</text>
</comment>
<dbReference type="NCBIfam" id="TIGR03242">
    <property type="entry name" value="arg_catab_astE"/>
    <property type="match status" value="1"/>
</dbReference>
<keyword evidence="2 5" id="KW-0479">Metal-binding</keyword>
<feature type="binding site" evidence="5">
    <location>
        <position position="61"/>
    </location>
    <ligand>
        <name>Zn(2+)</name>
        <dbReference type="ChEBI" id="CHEBI:29105"/>
    </ligand>
</feature>
<comment type="function">
    <text evidence="5">Transforms N(2)-succinylglutamate into succinate and glutamate.</text>
</comment>
<feature type="binding site" evidence="5">
    <location>
        <position position="153"/>
    </location>
    <ligand>
        <name>Zn(2+)</name>
        <dbReference type="ChEBI" id="CHEBI:29105"/>
    </ligand>
</feature>
<evidence type="ECO:0000256" key="2">
    <source>
        <dbReference type="ARBA" id="ARBA00022723"/>
    </source>
</evidence>
<dbReference type="Pfam" id="PF04952">
    <property type="entry name" value="AstE_AspA_hybrid"/>
    <property type="match status" value="1"/>
</dbReference>
<keyword evidence="3 5" id="KW-0378">Hydrolase</keyword>
<organism evidence="9 10">
    <name type="scientific">Ferrimonas gelatinilytica</name>
    <dbReference type="NCBI Taxonomy" id="1255257"/>
    <lineage>
        <taxon>Bacteria</taxon>
        <taxon>Pseudomonadati</taxon>
        <taxon>Pseudomonadota</taxon>
        <taxon>Gammaproteobacteria</taxon>
        <taxon>Alteromonadales</taxon>
        <taxon>Ferrimonadaceae</taxon>
        <taxon>Ferrimonas</taxon>
    </lineage>
</organism>
<dbReference type="InterPro" id="IPR055438">
    <property type="entry name" value="AstE_AspA_cat"/>
</dbReference>
<dbReference type="Proteomes" id="UP001501600">
    <property type="component" value="Unassembled WGS sequence"/>
</dbReference>
<dbReference type="InterPro" id="IPR016681">
    <property type="entry name" value="SuccinylGlu_desuccinylase"/>
</dbReference>
<evidence type="ECO:0000313" key="10">
    <source>
        <dbReference type="Proteomes" id="UP001501600"/>
    </source>
</evidence>
<evidence type="ECO:0000259" key="7">
    <source>
        <dbReference type="Pfam" id="PF04952"/>
    </source>
</evidence>
<gene>
    <name evidence="5 9" type="primary">astE</name>
    <name evidence="9" type="ORF">GCM10025772_11600</name>
</gene>
<dbReference type="PANTHER" id="PTHR15162">
    <property type="entry name" value="ASPARTOACYLASE"/>
    <property type="match status" value="1"/>
</dbReference>
<evidence type="ECO:0000256" key="4">
    <source>
        <dbReference type="ARBA" id="ARBA00022833"/>
    </source>
</evidence>
<dbReference type="HAMAP" id="MF_00767">
    <property type="entry name" value="Arg_catab_AstE"/>
    <property type="match status" value="1"/>
</dbReference>
<feature type="active site" evidence="5">
    <location>
        <position position="217"/>
    </location>
</feature>
<dbReference type="InterPro" id="IPR050178">
    <property type="entry name" value="AspA/AstE_fam"/>
</dbReference>
<dbReference type="Gene3D" id="3.40.630.10">
    <property type="entry name" value="Zn peptidases"/>
    <property type="match status" value="1"/>
</dbReference>
<dbReference type="CDD" id="cd03855">
    <property type="entry name" value="M14_ASTE"/>
    <property type="match status" value="1"/>
</dbReference>
<sequence>MLEMDLLSHTLRHAGERISPKSWTLSDGTRVTLHDVGILSFEPAKPGPGDIVLSAGVHGNETAPQELLNGLVTGLINGALRCQNRLLVLFGNPLAMAEGVREVEANMNRMFSGGHRQYLSTASAEAERAALLENSVEAFFTQRQGSRYHYDLHTAIRASKRERFAIYPFRHGKPWRRAQLAFLANGGVDTVLLSHDPTHTLSYFSSDRFGADAFTVELGKVRPFGQNDLERLAPFRDQLIALIEDSSPNLSEPETLTVFDVAQVIIKETEDFRLHFADDAANFTPYPRGTLLASDGVAAHRVKAEEEAIVFPNAKVANGQRACLTVVPVGADQPFE</sequence>
<name>A0ABP9S030_9GAMM</name>
<evidence type="ECO:0000256" key="6">
    <source>
        <dbReference type="NCBIfam" id="TIGR03242"/>
    </source>
</evidence>
<comment type="caution">
    <text evidence="9">The sequence shown here is derived from an EMBL/GenBank/DDBJ whole genome shotgun (WGS) entry which is preliminary data.</text>
</comment>
<dbReference type="EMBL" id="BAABLF010000006">
    <property type="protein sequence ID" value="GAA5189371.1"/>
    <property type="molecule type" value="Genomic_DNA"/>
</dbReference>
<protein>
    <recommendedName>
        <fullName evidence="5 6">Succinylglutamate desuccinylase</fullName>
        <ecNumber evidence="5 6">3.5.1.96</ecNumber>
    </recommendedName>
</protein>